<evidence type="ECO:0000313" key="3">
    <source>
        <dbReference type="Proteomes" id="UP000298061"/>
    </source>
</evidence>
<feature type="region of interest" description="Disordered" evidence="1">
    <location>
        <begin position="1"/>
        <end position="93"/>
    </location>
</feature>
<dbReference type="EMBL" id="SFCI01001606">
    <property type="protein sequence ID" value="TFY75367.1"/>
    <property type="molecule type" value="Genomic_DNA"/>
</dbReference>
<keyword evidence="3" id="KW-1185">Reference proteome</keyword>
<reference evidence="2 3" key="1">
    <citation type="submission" date="2019-02" db="EMBL/GenBank/DDBJ databases">
        <title>Genome sequencing of the rare red list fungi Hericium alpestre (H. flagellum).</title>
        <authorList>
            <person name="Buettner E."/>
            <person name="Kellner H."/>
        </authorList>
    </citation>
    <scope>NUCLEOTIDE SEQUENCE [LARGE SCALE GENOMIC DNA]</scope>
    <source>
        <strain evidence="2 3">DSM 108284</strain>
    </source>
</reference>
<evidence type="ECO:0000256" key="1">
    <source>
        <dbReference type="SAM" id="MobiDB-lite"/>
    </source>
</evidence>
<feature type="compositionally biased region" description="Polar residues" evidence="1">
    <location>
        <begin position="82"/>
        <end position="93"/>
    </location>
</feature>
<proteinExistence type="predicted"/>
<organism evidence="2 3">
    <name type="scientific">Hericium alpestre</name>
    <dbReference type="NCBI Taxonomy" id="135208"/>
    <lineage>
        <taxon>Eukaryota</taxon>
        <taxon>Fungi</taxon>
        <taxon>Dikarya</taxon>
        <taxon>Basidiomycota</taxon>
        <taxon>Agaricomycotina</taxon>
        <taxon>Agaricomycetes</taxon>
        <taxon>Russulales</taxon>
        <taxon>Hericiaceae</taxon>
        <taxon>Hericium</taxon>
    </lineage>
</organism>
<comment type="caution">
    <text evidence="2">The sequence shown here is derived from an EMBL/GenBank/DDBJ whole genome shotgun (WGS) entry which is preliminary data.</text>
</comment>
<dbReference type="AlphaFoldDB" id="A0A4Y9ZMQ7"/>
<feature type="compositionally biased region" description="Low complexity" evidence="1">
    <location>
        <begin position="48"/>
        <end position="59"/>
    </location>
</feature>
<name>A0A4Y9ZMQ7_9AGAM</name>
<dbReference type="STRING" id="135208.A0A4Y9ZMQ7"/>
<dbReference type="OrthoDB" id="2657661at2759"/>
<protein>
    <recommendedName>
        <fullName evidence="4">WW domain-containing protein</fullName>
    </recommendedName>
</protein>
<evidence type="ECO:0008006" key="4">
    <source>
        <dbReference type="Google" id="ProtNLM"/>
    </source>
</evidence>
<gene>
    <name evidence="2" type="ORF">EWM64_g8648</name>
</gene>
<accession>A0A4Y9ZMQ7</accession>
<dbReference type="Proteomes" id="UP000298061">
    <property type="component" value="Unassembled WGS sequence"/>
</dbReference>
<feature type="compositionally biased region" description="Low complexity" evidence="1">
    <location>
        <begin position="1"/>
        <end position="23"/>
    </location>
</feature>
<evidence type="ECO:0000313" key="2">
    <source>
        <dbReference type="EMBL" id="TFY75367.1"/>
    </source>
</evidence>
<sequence length="366" mass="40276">MPPTSLSLASFVSPSSGNVSPSSDGAGPTRSYLDVQSPCGTAYSAEPSSASGGQSQSASDAQVELPSGASSPTGPCIVSPGAVNSSKSSTTDTCVQSSSVTKVTESQLSQPSLPDAPAGRWRVPIHTCFIKRYERKYKIPKQNTLSVIPPMTTHFPHLTDGGCGNWVRVTHPEGGLYFYDAERRIFTDAYVYEPAVAEEVEQFVLHINEIVKLQSKLLPPNHELVLEIEPSAWDTGETLWGYYYIDHDTRSQFWLEEFDNSYLTWELSGVASFSHIKHEVECQYWRHWSLFPIGPRQFPEEICEELLGILTHNAIDALTSPTSTTPYDVETLLRTISLVKNCTVGGPGRGYLACGFSRVMGDFCWF</sequence>